<dbReference type="EMBL" id="WMBE01000001">
    <property type="protein sequence ID" value="MDG0865926.1"/>
    <property type="molecule type" value="Genomic_DNA"/>
</dbReference>
<reference evidence="5" key="2">
    <citation type="journal article" date="2023" name="Nat. Commun.">
        <title>Cultivation of marine bacteria of the SAR202 clade.</title>
        <authorList>
            <person name="Lim Y."/>
            <person name="Seo J.H."/>
            <person name="Giovannoni S.J."/>
            <person name="Kang I."/>
            <person name="Cho J.C."/>
        </authorList>
    </citation>
    <scope>NUCLEOTIDE SEQUENCE</scope>
    <source>
        <strain evidence="5">JH1073</strain>
    </source>
</reference>
<reference evidence="6" key="3">
    <citation type="submission" date="2023-06" db="EMBL/GenBank/DDBJ databases">
        <title>Pangenomics reveal diversification of enzyme families and niche specialization in globally abundant SAR202 bacteria.</title>
        <authorList>
            <person name="Saw J.H.W."/>
        </authorList>
    </citation>
    <scope>NUCLEOTIDE SEQUENCE [LARGE SCALE GENOMIC DNA]</scope>
    <source>
        <strain evidence="6">JH1073</strain>
    </source>
</reference>
<dbReference type="RefSeq" id="WP_342822939.1">
    <property type="nucleotide sequence ID" value="NZ_CP046146.1"/>
</dbReference>
<sequence length="560" mass="61903">MLQISGITKSFGPTTILENVSFHVNTGEKIALVGPNGSGKSTILNLLSGEMLPDSGSISNSRNSKICYLRQGITDNSMSVEFAASSVISGGAVALRKVRRLEALLSDPDTGDDLFDQYASALEELDRMGVQQILDRLDESLRTLKLTDVSFSLPVSTLSGGQKSRIALAGILAADPDVLLLDEPTNHLDLPALEWLETFVNAYKGTCLIVSHDRLFLDHTVTRILEIQPDGSVQNFAGNYSDFVELKDAQRASQLEKWKSQEAEARRIRADIAKQKEAANNMAAKRKPTDNSYKYWAPENTSKVIARRAKTRESKLSRFESSETRVEKPSQAWKMKLDLDSANRSGDLLIKIEQAVVGYSTEPIYSALDLELRFGERIALMGGNGAGKSTLFKLFTEELKPNSGSIRIGTGVTVGYMPQETQNFGDSQTPLEFIRAVTDITDTEARNFLHFFLFQGDGVFTPITNLSYGERSRLTLAGIVVKEPNLLLLDEPLNHLDIPSRERFEEALGQYPGTVVTATHDRTFVDNYATSIWWLDKDGSSSTLKKFIDRRDLETSGVLA</sequence>
<evidence type="ECO:0000256" key="2">
    <source>
        <dbReference type="ARBA" id="ARBA00022840"/>
    </source>
</evidence>
<dbReference type="GO" id="GO:0016887">
    <property type="term" value="F:ATP hydrolysis activity"/>
    <property type="evidence" value="ECO:0007669"/>
    <property type="project" value="InterPro"/>
</dbReference>
<dbReference type="FunFam" id="3.40.50.300:FF:000011">
    <property type="entry name" value="Putative ABC transporter ATP-binding component"/>
    <property type="match status" value="1"/>
</dbReference>
<keyword evidence="2 5" id="KW-0067">ATP-binding</keyword>
<keyword evidence="6" id="KW-1185">Reference proteome</keyword>
<proteinExistence type="predicted"/>
<feature type="domain" description="ABC transporter" evidence="3">
    <location>
        <begin position="2"/>
        <end position="255"/>
    </location>
</feature>
<dbReference type="PROSITE" id="PS50893">
    <property type="entry name" value="ABC_TRANSPORTER_2"/>
    <property type="match status" value="2"/>
</dbReference>
<name>A0AAJ5ZHA0_9CHLR</name>
<dbReference type="InterPro" id="IPR003439">
    <property type="entry name" value="ABC_transporter-like_ATP-bd"/>
</dbReference>
<dbReference type="InterPro" id="IPR051309">
    <property type="entry name" value="ABCF_ATPase"/>
</dbReference>
<evidence type="ECO:0000256" key="1">
    <source>
        <dbReference type="ARBA" id="ARBA00022741"/>
    </source>
</evidence>
<dbReference type="AlphaFoldDB" id="A0AAJ5ZHA0"/>
<evidence type="ECO:0000313" key="6">
    <source>
        <dbReference type="Proteomes" id="UP001219901"/>
    </source>
</evidence>
<dbReference type="InterPro" id="IPR003593">
    <property type="entry name" value="AAA+_ATPase"/>
</dbReference>
<protein>
    <submittedName>
        <fullName evidence="5">ATP-binding cassette domain-containing protein</fullName>
    </submittedName>
</protein>
<evidence type="ECO:0000313" key="4">
    <source>
        <dbReference type="EMBL" id="MDG0865926.1"/>
    </source>
</evidence>
<dbReference type="SMART" id="SM00382">
    <property type="entry name" value="AAA"/>
    <property type="match status" value="2"/>
</dbReference>
<evidence type="ECO:0000313" key="5">
    <source>
        <dbReference type="EMBL" id="WFG39345.1"/>
    </source>
</evidence>
<dbReference type="Gene3D" id="3.40.50.300">
    <property type="entry name" value="P-loop containing nucleotide triphosphate hydrolases"/>
    <property type="match status" value="2"/>
</dbReference>
<dbReference type="EMBL" id="CP046147">
    <property type="protein sequence ID" value="WFG39345.1"/>
    <property type="molecule type" value="Genomic_DNA"/>
</dbReference>
<evidence type="ECO:0000313" key="7">
    <source>
        <dbReference type="Proteomes" id="UP001321249"/>
    </source>
</evidence>
<dbReference type="Proteomes" id="UP001321249">
    <property type="component" value="Unassembled WGS sequence"/>
</dbReference>
<dbReference type="CDD" id="cd03221">
    <property type="entry name" value="ABCF_EF-3"/>
    <property type="match status" value="2"/>
</dbReference>
<keyword evidence="1" id="KW-0547">Nucleotide-binding</keyword>
<dbReference type="InterPro" id="IPR017871">
    <property type="entry name" value="ABC_transporter-like_CS"/>
</dbReference>
<dbReference type="Proteomes" id="UP001219901">
    <property type="component" value="Chromosome"/>
</dbReference>
<feature type="domain" description="ABC transporter" evidence="3">
    <location>
        <begin position="350"/>
        <end position="560"/>
    </location>
</feature>
<accession>A0AAJ5ZHA0</accession>
<dbReference type="PANTHER" id="PTHR42855:SF2">
    <property type="entry name" value="DRUG RESISTANCE ABC TRANSPORTER,ATP-BINDING PROTEIN"/>
    <property type="match status" value="1"/>
</dbReference>
<dbReference type="NCBIfam" id="NF000355">
    <property type="entry name" value="ribo_prot_ABC_F"/>
    <property type="match status" value="1"/>
</dbReference>
<dbReference type="SUPFAM" id="SSF52540">
    <property type="entry name" value="P-loop containing nucleoside triphosphate hydrolases"/>
    <property type="match status" value="2"/>
</dbReference>
<dbReference type="InterPro" id="IPR027417">
    <property type="entry name" value="P-loop_NTPase"/>
</dbReference>
<evidence type="ECO:0000259" key="3">
    <source>
        <dbReference type="PROSITE" id="PS50893"/>
    </source>
</evidence>
<organism evidence="5 6">
    <name type="scientific">Candidatus Lucifugimonas marina</name>
    <dbReference type="NCBI Taxonomy" id="3038979"/>
    <lineage>
        <taxon>Bacteria</taxon>
        <taxon>Bacillati</taxon>
        <taxon>Chloroflexota</taxon>
        <taxon>Dehalococcoidia</taxon>
        <taxon>SAR202 cluster</taxon>
        <taxon>Candidatus Lucifugimonadales</taxon>
        <taxon>Candidatus Lucifugimonadaceae</taxon>
        <taxon>Candidatus Lucifugimonas</taxon>
    </lineage>
</organism>
<dbReference type="PROSITE" id="PS00211">
    <property type="entry name" value="ABC_TRANSPORTER_1"/>
    <property type="match status" value="2"/>
</dbReference>
<gene>
    <name evidence="4" type="ORF">GKO46_02425</name>
    <name evidence="5" type="ORF">GKO48_06835</name>
</gene>
<dbReference type="GO" id="GO:0005524">
    <property type="term" value="F:ATP binding"/>
    <property type="evidence" value="ECO:0007669"/>
    <property type="project" value="UniProtKB-KW"/>
</dbReference>
<dbReference type="PANTHER" id="PTHR42855">
    <property type="entry name" value="ABC TRANSPORTER ATP-BINDING SUBUNIT"/>
    <property type="match status" value="1"/>
</dbReference>
<dbReference type="Pfam" id="PF00005">
    <property type="entry name" value="ABC_tran"/>
    <property type="match status" value="2"/>
</dbReference>
<reference evidence="6 7" key="1">
    <citation type="submission" date="2019-11" db="EMBL/GenBank/DDBJ databases">
        <authorList>
            <person name="Cho J.-C."/>
        </authorList>
    </citation>
    <scope>NUCLEOTIDE SEQUENCE [LARGE SCALE GENOMIC DNA]</scope>
    <source>
        <strain evidence="5 6">JH1073</strain>
        <strain evidence="4 7">JH702</strain>
    </source>
</reference>